<dbReference type="GO" id="GO:0005680">
    <property type="term" value="C:anaphase-promoting complex"/>
    <property type="evidence" value="ECO:0007669"/>
    <property type="project" value="TreeGrafter"/>
</dbReference>
<evidence type="ECO:0000313" key="11">
    <source>
        <dbReference type="EMBL" id="KAF3499974.1"/>
    </source>
</evidence>
<keyword evidence="3" id="KW-0132">Cell division</keyword>
<keyword evidence="2 8" id="KW-0853">WD repeat</keyword>
<dbReference type="AlphaFoldDB" id="A0A8S9N4X6"/>
<dbReference type="SMART" id="SM00320">
    <property type="entry name" value="WD40"/>
    <property type="match status" value="5"/>
</dbReference>
<evidence type="ECO:0000256" key="4">
    <source>
        <dbReference type="ARBA" id="ARBA00022737"/>
    </source>
</evidence>
<proteinExistence type="inferred from homology"/>
<dbReference type="SUPFAM" id="SSF50978">
    <property type="entry name" value="WD40 repeat-like"/>
    <property type="match status" value="1"/>
</dbReference>
<evidence type="ECO:0000256" key="5">
    <source>
        <dbReference type="ARBA" id="ARBA00022776"/>
    </source>
</evidence>
<dbReference type="Proteomes" id="UP000712600">
    <property type="component" value="Unassembled WGS sequence"/>
</dbReference>
<dbReference type="InterPro" id="IPR056150">
    <property type="entry name" value="WD40_CDC20-Fz"/>
</dbReference>
<dbReference type="PROSITE" id="PS50082">
    <property type="entry name" value="WD_REPEATS_2"/>
    <property type="match status" value="2"/>
</dbReference>
<keyword evidence="9" id="KW-0732">Signal</keyword>
<dbReference type="PANTHER" id="PTHR19918">
    <property type="entry name" value="CELL DIVISION CYCLE 20 CDC20 FIZZY -RELATED"/>
    <property type="match status" value="1"/>
</dbReference>
<reference evidence="11" key="1">
    <citation type="submission" date="2019-12" db="EMBL/GenBank/DDBJ databases">
        <title>Genome sequencing and annotation of Brassica cretica.</title>
        <authorList>
            <person name="Studholme D.J."/>
            <person name="Sarris P."/>
        </authorList>
    </citation>
    <scope>NUCLEOTIDE SEQUENCE</scope>
    <source>
        <strain evidence="11">PFS-109/04</strain>
        <tissue evidence="11">Leaf</tissue>
    </source>
</reference>
<dbReference type="EMBL" id="QGKX02001621">
    <property type="protein sequence ID" value="KAF3499974.1"/>
    <property type="molecule type" value="Genomic_DNA"/>
</dbReference>
<gene>
    <name evidence="11" type="ORF">F2Q69_00042758</name>
</gene>
<dbReference type="InterPro" id="IPR036322">
    <property type="entry name" value="WD40_repeat_dom_sf"/>
</dbReference>
<feature type="signal peptide" evidence="9">
    <location>
        <begin position="1"/>
        <end position="20"/>
    </location>
</feature>
<feature type="repeat" description="WD" evidence="8">
    <location>
        <begin position="339"/>
        <end position="380"/>
    </location>
</feature>
<dbReference type="GO" id="GO:1905786">
    <property type="term" value="P:positive regulation of anaphase-promoting complex-dependent catabolic process"/>
    <property type="evidence" value="ECO:0007669"/>
    <property type="project" value="TreeGrafter"/>
</dbReference>
<dbReference type="GO" id="GO:0051301">
    <property type="term" value="P:cell division"/>
    <property type="evidence" value="ECO:0007669"/>
    <property type="project" value="UniProtKB-KW"/>
</dbReference>
<accession>A0A8S9N4X6</accession>
<evidence type="ECO:0000313" key="12">
    <source>
        <dbReference type="Proteomes" id="UP000712600"/>
    </source>
</evidence>
<feature type="chain" id="PRO_5035903607" description="CDC20/Fizzy WD40 domain-containing protein" evidence="9">
    <location>
        <begin position="21"/>
        <end position="518"/>
    </location>
</feature>
<evidence type="ECO:0000256" key="7">
    <source>
        <dbReference type="ARBA" id="ARBA00023306"/>
    </source>
</evidence>
<evidence type="ECO:0000259" key="10">
    <source>
        <dbReference type="Pfam" id="PF24807"/>
    </source>
</evidence>
<dbReference type="PANTHER" id="PTHR19918:SF1">
    <property type="entry name" value="FIZZY-RELATED PROTEIN HOMOLOG"/>
    <property type="match status" value="1"/>
</dbReference>
<feature type="repeat" description="WD" evidence="8">
    <location>
        <begin position="461"/>
        <end position="494"/>
    </location>
</feature>
<evidence type="ECO:0000256" key="6">
    <source>
        <dbReference type="ARBA" id="ARBA00022786"/>
    </source>
</evidence>
<evidence type="ECO:0000256" key="9">
    <source>
        <dbReference type="SAM" id="SignalP"/>
    </source>
</evidence>
<dbReference type="Pfam" id="PF24807">
    <property type="entry name" value="WD40_CDC20-Fz"/>
    <property type="match status" value="1"/>
</dbReference>
<dbReference type="InterPro" id="IPR033010">
    <property type="entry name" value="Cdc20/Fizzy"/>
</dbReference>
<dbReference type="GO" id="GO:0010997">
    <property type="term" value="F:anaphase-promoting complex binding"/>
    <property type="evidence" value="ECO:0007669"/>
    <property type="project" value="InterPro"/>
</dbReference>
<dbReference type="GO" id="GO:0031145">
    <property type="term" value="P:anaphase-promoting complex-dependent catabolic process"/>
    <property type="evidence" value="ECO:0007669"/>
    <property type="project" value="TreeGrafter"/>
</dbReference>
<keyword evidence="7" id="KW-0131">Cell cycle</keyword>
<keyword evidence="6" id="KW-0833">Ubl conjugation pathway</keyword>
<evidence type="ECO:0000256" key="2">
    <source>
        <dbReference type="ARBA" id="ARBA00022574"/>
    </source>
</evidence>
<comment type="caution">
    <text evidence="11">The sequence shown here is derived from an EMBL/GenBank/DDBJ whole genome shotgun (WGS) entry which is preliminary data.</text>
</comment>
<evidence type="ECO:0000256" key="3">
    <source>
        <dbReference type="ARBA" id="ARBA00022618"/>
    </source>
</evidence>
<keyword evidence="4" id="KW-0677">Repeat</keyword>
<evidence type="ECO:0000256" key="1">
    <source>
        <dbReference type="ARBA" id="ARBA00006445"/>
    </source>
</evidence>
<protein>
    <recommendedName>
        <fullName evidence="10">CDC20/Fizzy WD40 domain-containing protein</fullName>
    </recommendedName>
</protein>
<dbReference type="InterPro" id="IPR010605">
    <property type="entry name" value="DUF1191"/>
</dbReference>
<dbReference type="Gene3D" id="2.130.10.10">
    <property type="entry name" value="YVTN repeat-like/Quinoprotein amine dehydrogenase"/>
    <property type="match status" value="1"/>
</dbReference>
<dbReference type="InterPro" id="IPR001680">
    <property type="entry name" value="WD40_rpt"/>
</dbReference>
<dbReference type="PROSITE" id="PS50294">
    <property type="entry name" value="WD_REPEATS_REGION"/>
    <property type="match status" value="2"/>
</dbReference>
<evidence type="ECO:0000256" key="8">
    <source>
        <dbReference type="PROSITE-ProRule" id="PRU00221"/>
    </source>
</evidence>
<dbReference type="GO" id="GO:1990757">
    <property type="term" value="F:ubiquitin ligase activator activity"/>
    <property type="evidence" value="ECO:0007669"/>
    <property type="project" value="TreeGrafter"/>
</dbReference>
<dbReference type="InterPro" id="IPR019775">
    <property type="entry name" value="WD40_repeat_CS"/>
</dbReference>
<dbReference type="PROSITE" id="PS00678">
    <property type="entry name" value="WD_REPEATS_1"/>
    <property type="match status" value="1"/>
</dbReference>
<feature type="domain" description="CDC20/Fizzy WD40" evidence="10">
    <location>
        <begin position="250"/>
        <end position="492"/>
    </location>
</feature>
<dbReference type="Pfam" id="PF06697">
    <property type="entry name" value="DUF1191"/>
    <property type="match status" value="1"/>
</dbReference>
<dbReference type="InterPro" id="IPR015943">
    <property type="entry name" value="WD40/YVTN_repeat-like_dom_sf"/>
</dbReference>
<comment type="similarity">
    <text evidence="1">Belongs to the WD repeat CDC20/Fizzy family.</text>
</comment>
<keyword evidence="5" id="KW-0498">Mitosis</keyword>
<sequence>MDSIPFIFIILLFHLQKSKPQTIQSAHLLDLMIRDYTIRNFNIHVKTGTVQKIHLPANFSSIDIDTAKFRCGSLKRHGARIGEFHFGPGLSVQPCVERVILVRQNLGLNWSSSIYSTGYNLTGYNYQLVTPVLGLLAYNSNPDGVAVNPYEVNLMGTEKDHILIDFLSIKSSGSPRSVNSSLLCACFTSNGNITFKEQVSAYVCLGTAQGHYALVAKHHDGSGGGGVITPSSSPGVNNGGGGKLSRWKVAVTKLCDIGIDESVCSVSWALRGTHLAIGTSSGTVEIWDALRCKRIRTMEGHRLRVGALAWSSSVLSSGSRDKSILQRDIRCQEDHVSKLTGHKSEVCGLKWSYDNRELASGGNDNKLLVWNQHSTQPVLRYCEHTAAVKAIAWSPHLHGLLASGGGTADRCIRFWNTTTNTCLSCVDTTSQNVNELVSTHGYSQNQIIVWKYPTMSKLATLTGHTFRVLYLAVSPDGQTIVTGAGDETLRFWNVFPSPKSQSRESKIGALSFGRTTIR</sequence>
<organism evidence="11 12">
    <name type="scientific">Brassica cretica</name>
    <name type="common">Mustard</name>
    <dbReference type="NCBI Taxonomy" id="69181"/>
    <lineage>
        <taxon>Eukaryota</taxon>
        <taxon>Viridiplantae</taxon>
        <taxon>Streptophyta</taxon>
        <taxon>Embryophyta</taxon>
        <taxon>Tracheophyta</taxon>
        <taxon>Spermatophyta</taxon>
        <taxon>Magnoliopsida</taxon>
        <taxon>eudicotyledons</taxon>
        <taxon>Gunneridae</taxon>
        <taxon>Pentapetalae</taxon>
        <taxon>rosids</taxon>
        <taxon>malvids</taxon>
        <taxon>Brassicales</taxon>
        <taxon>Brassicaceae</taxon>
        <taxon>Brassiceae</taxon>
        <taxon>Brassica</taxon>
    </lineage>
</organism>
<name>A0A8S9N4X6_BRACR</name>